<evidence type="ECO:0000313" key="3">
    <source>
        <dbReference type="Proteomes" id="UP001233999"/>
    </source>
</evidence>
<keyword evidence="1" id="KW-1133">Transmembrane helix</keyword>
<feature type="transmembrane region" description="Helical" evidence="1">
    <location>
        <begin position="13"/>
        <end position="35"/>
    </location>
</feature>
<feature type="transmembrane region" description="Helical" evidence="1">
    <location>
        <begin position="41"/>
        <end position="67"/>
    </location>
</feature>
<dbReference type="EMBL" id="JASPKZ010008364">
    <property type="protein sequence ID" value="KAJ9580012.1"/>
    <property type="molecule type" value="Genomic_DNA"/>
</dbReference>
<gene>
    <name evidence="2" type="ORF">L9F63_004305</name>
</gene>
<accession>A0AAD7ZGS9</accession>
<feature type="non-terminal residue" evidence="2">
    <location>
        <position position="132"/>
    </location>
</feature>
<organism evidence="2 3">
    <name type="scientific">Diploptera punctata</name>
    <name type="common">Pacific beetle cockroach</name>
    <dbReference type="NCBI Taxonomy" id="6984"/>
    <lineage>
        <taxon>Eukaryota</taxon>
        <taxon>Metazoa</taxon>
        <taxon>Ecdysozoa</taxon>
        <taxon>Arthropoda</taxon>
        <taxon>Hexapoda</taxon>
        <taxon>Insecta</taxon>
        <taxon>Pterygota</taxon>
        <taxon>Neoptera</taxon>
        <taxon>Polyneoptera</taxon>
        <taxon>Dictyoptera</taxon>
        <taxon>Blattodea</taxon>
        <taxon>Blaberoidea</taxon>
        <taxon>Blaberidae</taxon>
        <taxon>Diplopterinae</taxon>
        <taxon>Diploptera</taxon>
    </lineage>
</organism>
<keyword evidence="1" id="KW-0472">Membrane</keyword>
<dbReference type="Proteomes" id="UP001233999">
    <property type="component" value="Unassembled WGS sequence"/>
</dbReference>
<sequence>CGTIYRNFSKVSLLCYFFACVVSCEEIFAILHLLFRMDANLLPLFFSIHFFMLSIILHLLLLPCAYIPSFLNTSSNNRFLLTNLLLFVISIIFFVSPTVLMSGILSISLLSINISNPYIVRSPITFNLSTYT</sequence>
<proteinExistence type="predicted"/>
<keyword evidence="3" id="KW-1185">Reference proteome</keyword>
<dbReference type="AlphaFoldDB" id="A0AAD7ZGS9"/>
<evidence type="ECO:0000256" key="1">
    <source>
        <dbReference type="SAM" id="Phobius"/>
    </source>
</evidence>
<reference evidence="2" key="1">
    <citation type="journal article" date="2023" name="IScience">
        <title>Live-bearing cockroach genome reveals convergent evolutionary mechanisms linked to viviparity in insects and beyond.</title>
        <authorList>
            <person name="Fouks B."/>
            <person name="Harrison M.C."/>
            <person name="Mikhailova A.A."/>
            <person name="Marchal E."/>
            <person name="English S."/>
            <person name="Carruthers M."/>
            <person name="Jennings E.C."/>
            <person name="Chiamaka E.L."/>
            <person name="Frigard R.A."/>
            <person name="Pippel M."/>
            <person name="Attardo G.M."/>
            <person name="Benoit J.B."/>
            <person name="Bornberg-Bauer E."/>
            <person name="Tobe S.S."/>
        </authorList>
    </citation>
    <scope>NUCLEOTIDE SEQUENCE</scope>
    <source>
        <strain evidence="2">Stay&amp;Tobe</strain>
    </source>
</reference>
<keyword evidence="1" id="KW-0812">Transmembrane</keyword>
<reference evidence="2" key="2">
    <citation type="submission" date="2023-05" db="EMBL/GenBank/DDBJ databases">
        <authorList>
            <person name="Fouks B."/>
        </authorList>
    </citation>
    <scope>NUCLEOTIDE SEQUENCE</scope>
    <source>
        <strain evidence="2">Stay&amp;Tobe</strain>
        <tissue evidence="2">Testes</tissue>
    </source>
</reference>
<name>A0AAD7ZGS9_DIPPU</name>
<comment type="caution">
    <text evidence="2">The sequence shown here is derived from an EMBL/GenBank/DDBJ whole genome shotgun (WGS) entry which is preliminary data.</text>
</comment>
<evidence type="ECO:0000313" key="2">
    <source>
        <dbReference type="EMBL" id="KAJ9580012.1"/>
    </source>
</evidence>
<feature type="transmembrane region" description="Helical" evidence="1">
    <location>
        <begin position="79"/>
        <end position="112"/>
    </location>
</feature>
<protein>
    <submittedName>
        <fullName evidence="2">Uncharacterized protein</fullName>
    </submittedName>
</protein>
<feature type="non-terminal residue" evidence="2">
    <location>
        <position position="1"/>
    </location>
</feature>